<evidence type="ECO:0000256" key="2">
    <source>
        <dbReference type="ARBA" id="ARBA00022679"/>
    </source>
</evidence>
<proteinExistence type="predicted"/>
<feature type="transmembrane region" description="Helical" evidence="6">
    <location>
        <begin position="187"/>
        <end position="204"/>
    </location>
</feature>
<accession>A0A9D6LN12</accession>
<dbReference type="EMBL" id="JACQCQ010000003">
    <property type="protein sequence ID" value="MBI3627345.1"/>
    <property type="molecule type" value="Genomic_DNA"/>
</dbReference>
<feature type="transmembrane region" description="Helical" evidence="6">
    <location>
        <begin position="211"/>
        <end position="229"/>
    </location>
</feature>
<dbReference type="GO" id="GO:0016780">
    <property type="term" value="F:phosphotransferase activity, for other substituted phosphate groups"/>
    <property type="evidence" value="ECO:0007669"/>
    <property type="project" value="InterPro"/>
</dbReference>
<dbReference type="GO" id="GO:0044038">
    <property type="term" value="P:cell wall macromolecule biosynthetic process"/>
    <property type="evidence" value="ECO:0007669"/>
    <property type="project" value="TreeGrafter"/>
</dbReference>
<reference evidence="7" key="1">
    <citation type="submission" date="2020-07" db="EMBL/GenBank/DDBJ databases">
        <title>Huge and variable diversity of episymbiotic CPR bacteria and DPANN archaea in groundwater ecosystems.</title>
        <authorList>
            <person name="He C.Y."/>
            <person name="Keren R."/>
            <person name="Whittaker M."/>
            <person name="Farag I.F."/>
            <person name="Doudna J."/>
            <person name="Cate J.H.D."/>
            <person name="Banfield J.F."/>
        </authorList>
    </citation>
    <scope>NUCLEOTIDE SEQUENCE</scope>
    <source>
        <strain evidence="7">NC_groundwater_972_Pr1_S-0.2um_49_27</strain>
    </source>
</reference>
<name>A0A9D6LN12_9BACT</name>
<dbReference type="PANTHER" id="PTHR22926:SF5">
    <property type="entry name" value="PHOSPHO-N-ACETYLMURAMOYL-PENTAPEPTIDE-TRANSFERASE HOMOLOG"/>
    <property type="match status" value="1"/>
</dbReference>
<evidence type="ECO:0008006" key="9">
    <source>
        <dbReference type="Google" id="ProtNLM"/>
    </source>
</evidence>
<gene>
    <name evidence="7" type="ORF">HY220_01160</name>
</gene>
<dbReference type="AlphaFoldDB" id="A0A9D6LN12"/>
<evidence type="ECO:0000256" key="3">
    <source>
        <dbReference type="ARBA" id="ARBA00022692"/>
    </source>
</evidence>
<keyword evidence="2" id="KW-0808">Transferase</keyword>
<dbReference type="GO" id="GO:0071555">
    <property type="term" value="P:cell wall organization"/>
    <property type="evidence" value="ECO:0007669"/>
    <property type="project" value="TreeGrafter"/>
</dbReference>
<keyword evidence="3 6" id="KW-0812">Transmembrane</keyword>
<feature type="transmembrane region" description="Helical" evidence="6">
    <location>
        <begin position="147"/>
        <end position="167"/>
    </location>
</feature>
<comment type="caution">
    <text evidence="7">The sequence shown here is derived from an EMBL/GenBank/DDBJ whole genome shotgun (WGS) entry which is preliminary data.</text>
</comment>
<keyword evidence="4 6" id="KW-1133">Transmembrane helix</keyword>
<organism evidence="7 8">
    <name type="scientific">Candidatus Sungiibacteriota bacterium</name>
    <dbReference type="NCBI Taxonomy" id="2750080"/>
    <lineage>
        <taxon>Bacteria</taxon>
        <taxon>Candidatus Sungiibacteriota</taxon>
    </lineage>
</organism>
<dbReference type="Pfam" id="PF00953">
    <property type="entry name" value="Glycos_transf_4"/>
    <property type="match status" value="1"/>
</dbReference>
<feature type="transmembrane region" description="Helical" evidence="6">
    <location>
        <begin position="235"/>
        <end position="252"/>
    </location>
</feature>
<comment type="subcellular location">
    <subcellularLocation>
        <location evidence="1">Membrane</location>
        <topology evidence="1">Multi-pass membrane protein</topology>
    </subcellularLocation>
</comment>
<evidence type="ECO:0000313" key="8">
    <source>
        <dbReference type="Proteomes" id="UP000808388"/>
    </source>
</evidence>
<dbReference type="Proteomes" id="UP000808388">
    <property type="component" value="Unassembled WGS sequence"/>
</dbReference>
<keyword evidence="5 6" id="KW-0472">Membrane</keyword>
<feature type="transmembrane region" description="Helical" evidence="6">
    <location>
        <begin position="113"/>
        <end position="135"/>
    </location>
</feature>
<dbReference type="InterPro" id="IPR000715">
    <property type="entry name" value="Glycosyl_transferase_4"/>
</dbReference>
<feature type="transmembrane region" description="Helical" evidence="6">
    <location>
        <begin position="73"/>
        <end position="93"/>
    </location>
</feature>
<evidence type="ECO:0000256" key="1">
    <source>
        <dbReference type="ARBA" id="ARBA00004141"/>
    </source>
</evidence>
<evidence type="ECO:0000256" key="4">
    <source>
        <dbReference type="ARBA" id="ARBA00022989"/>
    </source>
</evidence>
<feature type="transmembrane region" description="Helical" evidence="6">
    <location>
        <begin position="338"/>
        <end position="356"/>
    </location>
</feature>
<dbReference type="PANTHER" id="PTHR22926">
    <property type="entry name" value="PHOSPHO-N-ACETYLMURAMOYL-PENTAPEPTIDE-TRANSFERASE"/>
    <property type="match status" value="1"/>
</dbReference>
<feature type="transmembrane region" description="Helical" evidence="6">
    <location>
        <begin position="259"/>
        <end position="279"/>
    </location>
</feature>
<evidence type="ECO:0000313" key="7">
    <source>
        <dbReference type="EMBL" id="MBI3627345.1"/>
    </source>
</evidence>
<evidence type="ECO:0000256" key="6">
    <source>
        <dbReference type="SAM" id="Phobius"/>
    </source>
</evidence>
<dbReference type="GO" id="GO:0005886">
    <property type="term" value="C:plasma membrane"/>
    <property type="evidence" value="ECO:0007669"/>
    <property type="project" value="TreeGrafter"/>
</dbReference>
<feature type="transmembrane region" description="Helical" evidence="6">
    <location>
        <begin position="14"/>
        <end position="37"/>
    </location>
</feature>
<sequence>MGAGHELVLNVLKVFGLSAFAFILAVGWTPLLTSFLYRHKMWRKSARTMAADGHGTPIFHSLHKEKEVGTPRLGGLLIWITTAFIALLFWLIARTTDSAIFDKLNFLSRNQTWLPLVLFIAAAILGLFDDLFQINEKGSYKGGGIGLVRRISLITLISFIGACWFYFKLDWRTIYIPFLGNFYIDGWYIPLFVLTTLATFSGGVIDGLDGLSGGVFASMFTAYAGIAFFRGQIDLAALSAVIAGTILAFLWFNIPPARFYMSETGTMGLTVALTAVAFLTDSVAVLPIIGFLLVVESLSVIIQFSSKRWRGKKVFLVAPIHHHFEAKGWPSYKVTMRFWVIGIVFAIIGMVIGLVGRV</sequence>
<protein>
    <recommendedName>
        <fullName evidence="9">Phospho-N-acetylmuramoyl-pentapeptide-transferase</fullName>
    </recommendedName>
</protein>
<evidence type="ECO:0000256" key="5">
    <source>
        <dbReference type="ARBA" id="ARBA00023136"/>
    </source>
</evidence>